<dbReference type="Pfam" id="PF00090">
    <property type="entry name" value="TSP_1"/>
    <property type="match status" value="2"/>
</dbReference>
<dbReference type="EMBL" id="JTDE01002595">
    <property type="protein sequence ID" value="KAF7257150.1"/>
    <property type="molecule type" value="Genomic_DNA"/>
</dbReference>
<dbReference type="PROSITE" id="PS50092">
    <property type="entry name" value="TSP1"/>
    <property type="match status" value="3"/>
</dbReference>
<feature type="transmembrane region" description="Helical" evidence="3">
    <location>
        <begin position="603"/>
        <end position="624"/>
    </location>
</feature>
<accession>A0A8S9YVJ7</accession>
<keyword evidence="1" id="KW-0677">Repeat</keyword>
<evidence type="ECO:0000313" key="5">
    <source>
        <dbReference type="EMBL" id="KAF7257150.1"/>
    </source>
</evidence>
<sequence>MMCMCADNGLLLILYTHIWLLHPTQATTDHHRCGLEAAWGPWRCPGEEQTCTEPTATRYKCIGGNCTSVDPCANLPGFQETKPCKMAIAQAQCVPWWAAWSAWTKCTAVCGFMESTRFRPCIGAWTVRSINNEINSELYQSCAVNTRAAEGVETRECPIRRLCPNINGAWGEWGPFTPCAVTCGTGFRHRVRLCNRPTPRGTGLYCQGIDTQKIPCEGPVPCPKRGEWCPWSNTITQCSHPCGPLGMGLRTRLCACPKPSHGGDSCAVPPEAEDFAAYEATKKPNKNVPEPSDFAIHAIRTGQGRWEPCNRNPCPYLKFLKEAEEKIVIGDLIAQTAEETWIWSGGVPAKQHDPVQLHCPATRQSRINVFDKPGRFPKARAYWTRTVPKSAVIPSDFPGKPLEGTKNILIEGDRLTIRLLEPDVTGVYRYGYEYEPGYFETVCFFIVYIKGMIWEILHGSTFDLTCRALGLWPIVQKPQMGTWTVYWDVQLSQQLKDSVHSSRWWVTELMKQLTEEEIKRLNQTSNETARTRMAGTGLTLWDTEYRRVYQANEGMSGHYTCVLYNQVNNSFNRTFYTDSFFLKVAPPPTVMELVRVWCLRNQWHLVVLTISGMVGCLLCALCLWRRSQNIARLEIQTKELTKAKKALNLADLDAKVD</sequence>
<evidence type="ECO:0000256" key="2">
    <source>
        <dbReference type="ARBA" id="ARBA00023157"/>
    </source>
</evidence>
<evidence type="ECO:0000256" key="1">
    <source>
        <dbReference type="ARBA" id="ARBA00022737"/>
    </source>
</evidence>
<proteinExistence type="predicted"/>
<dbReference type="Gene3D" id="2.20.100.10">
    <property type="entry name" value="Thrombospondin type-1 (TSP1) repeat"/>
    <property type="match status" value="2"/>
</dbReference>
<feature type="chain" id="PRO_5035936642" evidence="4">
    <location>
        <begin position="27"/>
        <end position="657"/>
    </location>
</feature>
<evidence type="ECO:0000256" key="4">
    <source>
        <dbReference type="SAM" id="SignalP"/>
    </source>
</evidence>
<dbReference type="InterPro" id="IPR052065">
    <property type="entry name" value="Compl_asym_regulator"/>
</dbReference>
<keyword evidence="3" id="KW-0812">Transmembrane</keyword>
<name>A0A8S9YVJ7_9TREM</name>
<dbReference type="Proteomes" id="UP000822476">
    <property type="component" value="Unassembled WGS sequence"/>
</dbReference>
<keyword evidence="4" id="KW-0732">Signal</keyword>
<dbReference type="OrthoDB" id="6273859at2759"/>
<comment type="caution">
    <text evidence="5">The sequence shown here is derived from an EMBL/GenBank/DDBJ whole genome shotgun (WGS) entry which is preliminary data.</text>
</comment>
<reference evidence="5" key="1">
    <citation type="submission" date="2019-07" db="EMBL/GenBank/DDBJ databases">
        <title>Annotation for the trematode Paragonimus miyazaki's.</title>
        <authorList>
            <person name="Choi Y.-J."/>
        </authorList>
    </citation>
    <scope>NUCLEOTIDE SEQUENCE</scope>
    <source>
        <strain evidence="5">Japan</strain>
    </source>
</reference>
<dbReference type="PANTHER" id="PTHR22906">
    <property type="entry name" value="PROPERDIN"/>
    <property type="match status" value="1"/>
</dbReference>
<evidence type="ECO:0000313" key="6">
    <source>
        <dbReference type="Proteomes" id="UP000822476"/>
    </source>
</evidence>
<evidence type="ECO:0000256" key="3">
    <source>
        <dbReference type="SAM" id="Phobius"/>
    </source>
</evidence>
<dbReference type="InterPro" id="IPR000884">
    <property type="entry name" value="TSP1_rpt"/>
</dbReference>
<keyword evidence="2" id="KW-1015">Disulfide bond</keyword>
<dbReference type="FunFam" id="2.20.100.10:FF:000001">
    <property type="entry name" value="semaphorin-5A isoform X1"/>
    <property type="match status" value="1"/>
</dbReference>
<keyword evidence="3" id="KW-0472">Membrane</keyword>
<dbReference type="InterPro" id="IPR036383">
    <property type="entry name" value="TSP1_rpt_sf"/>
</dbReference>
<dbReference type="AlphaFoldDB" id="A0A8S9YVJ7"/>
<dbReference type="PANTHER" id="PTHR22906:SF21">
    <property type="entry name" value="SEMA DOMAIN-CONTAINING PROTEIN"/>
    <property type="match status" value="1"/>
</dbReference>
<gene>
    <name evidence="5" type="ORF">EG68_06091</name>
</gene>
<dbReference type="SUPFAM" id="SSF82895">
    <property type="entry name" value="TSP-1 type 1 repeat"/>
    <property type="match status" value="2"/>
</dbReference>
<dbReference type="SMART" id="SM00209">
    <property type="entry name" value="TSP1"/>
    <property type="match status" value="3"/>
</dbReference>
<organism evidence="5 6">
    <name type="scientific">Paragonimus skrjabini miyazakii</name>
    <dbReference type="NCBI Taxonomy" id="59628"/>
    <lineage>
        <taxon>Eukaryota</taxon>
        <taxon>Metazoa</taxon>
        <taxon>Spiralia</taxon>
        <taxon>Lophotrochozoa</taxon>
        <taxon>Platyhelminthes</taxon>
        <taxon>Trematoda</taxon>
        <taxon>Digenea</taxon>
        <taxon>Plagiorchiida</taxon>
        <taxon>Troglotremata</taxon>
        <taxon>Troglotrematidae</taxon>
        <taxon>Paragonimus</taxon>
    </lineage>
</organism>
<feature type="signal peptide" evidence="4">
    <location>
        <begin position="1"/>
        <end position="26"/>
    </location>
</feature>
<protein>
    <submittedName>
        <fullName evidence="5">Uncharacterized protein</fullName>
    </submittedName>
</protein>
<keyword evidence="3" id="KW-1133">Transmembrane helix</keyword>
<keyword evidence="6" id="KW-1185">Reference proteome</keyword>